<feature type="domain" description="ABC transmembrane type-2" evidence="12">
    <location>
        <begin position="78"/>
        <end position="317"/>
    </location>
</feature>
<name>A0A3N1DCR7_9ACTN</name>
<dbReference type="InterPro" id="IPR013525">
    <property type="entry name" value="ABC2_TM"/>
</dbReference>
<dbReference type="GO" id="GO:0015920">
    <property type="term" value="P:lipopolysaccharide transport"/>
    <property type="evidence" value="ECO:0007669"/>
    <property type="project" value="TreeGrafter"/>
</dbReference>
<dbReference type="PRINTS" id="PR00164">
    <property type="entry name" value="ABC2TRNSPORT"/>
</dbReference>
<evidence type="ECO:0000256" key="2">
    <source>
        <dbReference type="ARBA" id="ARBA00007783"/>
    </source>
</evidence>
<proteinExistence type="inferred from homology"/>
<feature type="transmembrane region" description="Helical" evidence="10">
    <location>
        <begin position="295"/>
        <end position="315"/>
    </location>
</feature>
<protein>
    <recommendedName>
        <fullName evidence="10">Transport permease protein</fullName>
    </recommendedName>
</protein>
<dbReference type="OrthoDB" id="4186295at2"/>
<evidence type="ECO:0000256" key="5">
    <source>
        <dbReference type="ARBA" id="ARBA00022519"/>
    </source>
</evidence>
<evidence type="ECO:0000313" key="13">
    <source>
        <dbReference type="EMBL" id="ROO91311.1"/>
    </source>
</evidence>
<keyword evidence="7 10" id="KW-1133">Transmembrane helix</keyword>
<dbReference type="Proteomes" id="UP000272400">
    <property type="component" value="Unassembled WGS sequence"/>
</dbReference>
<keyword evidence="6 10" id="KW-0812">Transmembrane</keyword>
<evidence type="ECO:0000256" key="6">
    <source>
        <dbReference type="ARBA" id="ARBA00022692"/>
    </source>
</evidence>
<comment type="similarity">
    <text evidence="2 10">Belongs to the ABC-2 integral membrane protein family.</text>
</comment>
<gene>
    <name evidence="13" type="ORF">EDD29_9064</name>
</gene>
<comment type="caution">
    <text evidence="13">The sequence shown here is derived from an EMBL/GenBank/DDBJ whole genome shotgun (WGS) entry which is preliminary data.</text>
</comment>
<dbReference type="GO" id="GO:0140359">
    <property type="term" value="F:ABC-type transporter activity"/>
    <property type="evidence" value="ECO:0007669"/>
    <property type="project" value="InterPro"/>
</dbReference>
<feature type="transmembrane region" description="Helical" evidence="10">
    <location>
        <begin position="151"/>
        <end position="179"/>
    </location>
</feature>
<evidence type="ECO:0000259" key="12">
    <source>
        <dbReference type="PROSITE" id="PS51012"/>
    </source>
</evidence>
<keyword evidence="3 10" id="KW-0813">Transport</keyword>
<feature type="transmembrane region" description="Helical" evidence="10">
    <location>
        <begin position="185"/>
        <end position="209"/>
    </location>
</feature>
<evidence type="ECO:0000256" key="11">
    <source>
        <dbReference type="SAM" id="MobiDB-lite"/>
    </source>
</evidence>
<comment type="subcellular location">
    <subcellularLocation>
        <location evidence="1">Cell inner membrane</location>
        <topology evidence="1">Multi-pass membrane protein</topology>
    </subcellularLocation>
    <subcellularLocation>
        <location evidence="10">Cell membrane</location>
        <topology evidence="10">Multi-pass membrane protein</topology>
    </subcellularLocation>
</comment>
<feature type="region of interest" description="Disordered" evidence="11">
    <location>
        <begin position="1"/>
        <end position="25"/>
    </location>
</feature>
<feature type="transmembrane region" description="Helical" evidence="10">
    <location>
        <begin position="81"/>
        <end position="105"/>
    </location>
</feature>
<evidence type="ECO:0000256" key="10">
    <source>
        <dbReference type="RuleBase" id="RU361157"/>
    </source>
</evidence>
<evidence type="ECO:0000256" key="8">
    <source>
        <dbReference type="ARBA" id="ARBA00023136"/>
    </source>
</evidence>
<comment type="caution">
    <text evidence="10">Lacks conserved residue(s) required for the propagation of feature annotation.</text>
</comment>
<evidence type="ECO:0000256" key="1">
    <source>
        <dbReference type="ARBA" id="ARBA00004429"/>
    </source>
</evidence>
<sequence length="324" mass="35578">MSHPERPASGPTGSLTAPPASQGKSGESLAAFAARHGLTQSAARPPLGLYLSRLWGRRHFIWMFASSKSKAMYTSSRLGQLWQVLTPILNAGVYFLIFGLLLGTHKGIPDYVPWLVTGVFLFSFSQRSVTSGAKSVGTNLSLIRALHFPRASLPLAYTVVEFQQAMVALGVLFALVMAFGVMPALSWLMIIPVVLLQLLFNVGLGLIVARLGAFSRDISQLIPFINRTWLYASGVIFSVASLSERSDFIKENPWITDILEANPGYVFVELARQALLPAYVAQTDPQVAMSDPGLLWIYAIAWSVVVLVGGFYWFYRAEERYGRG</sequence>
<organism evidence="13 14">
    <name type="scientific">Actinocorallia herbida</name>
    <dbReference type="NCBI Taxonomy" id="58109"/>
    <lineage>
        <taxon>Bacteria</taxon>
        <taxon>Bacillati</taxon>
        <taxon>Actinomycetota</taxon>
        <taxon>Actinomycetes</taxon>
        <taxon>Streptosporangiales</taxon>
        <taxon>Thermomonosporaceae</taxon>
        <taxon>Actinocorallia</taxon>
    </lineage>
</organism>
<accession>A0A3N1DCR7</accession>
<dbReference type="GO" id="GO:0043190">
    <property type="term" value="C:ATP-binding cassette (ABC) transporter complex"/>
    <property type="evidence" value="ECO:0007669"/>
    <property type="project" value="InterPro"/>
</dbReference>
<dbReference type="PANTHER" id="PTHR30413:SF8">
    <property type="entry name" value="TRANSPORT PERMEASE PROTEIN"/>
    <property type="match status" value="1"/>
</dbReference>
<keyword evidence="4 10" id="KW-1003">Cell membrane</keyword>
<dbReference type="InterPro" id="IPR047817">
    <property type="entry name" value="ABC2_TM_bact-type"/>
</dbReference>
<dbReference type="PROSITE" id="PS51012">
    <property type="entry name" value="ABC_TM2"/>
    <property type="match status" value="1"/>
</dbReference>
<keyword evidence="9" id="KW-0046">Antibiotic resistance</keyword>
<evidence type="ECO:0000256" key="3">
    <source>
        <dbReference type="ARBA" id="ARBA00022448"/>
    </source>
</evidence>
<dbReference type="AlphaFoldDB" id="A0A3N1DCR7"/>
<keyword evidence="5" id="KW-0997">Cell inner membrane</keyword>
<evidence type="ECO:0000256" key="9">
    <source>
        <dbReference type="ARBA" id="ARBA00023251"/>
    </source>
</evidence>
<dbReference type="EMBL" id="RJKE01000001">
    <property type="protein sequence ID" value="ROO91311.1"/>
    <property type="molecule type" value="Genomic_DNA"/>
</dbReference>
<dbReference type="Pfam" id="PF01061">
    <property type="entry name" value="ABC2_membrane"/>
    <property type="match status" value="1"/>
</dbReference>
<evidence type="ECO:0000256" key="4">
    <source>
        <dbReference type="ARBA" id="ARBA00022475"/>
    </source>
</evidence>
<keyword evidence="14" id="KW-1185">Reference proteome</keyword>
<evidence type="ECO:0000313" key="14">
    <source>
        <dbReference type="Proteomes" id="UP000272400"/>
    </source>
</evidence>
<dbReference type="PANTHER" id="PTHR30413">
    <property type="entry name" value="INNER MEMBRANE TRANSPORT PERMEASE"/>
    <property type="match status" value="1"/>
</dbReference>
<dbReference type="InterPro" id="IPR000412">
    <property type="entry name" value="ABC_2_transport"/>
</dbReference>
<dbReference type="GO" id="GO:0046677">
    <property type="term" value="P:response to antibiotic"/>
    <property type="evidence" value="ECO:0007669"/>
    <property type="project" value="UniProtKB-KW"/>
</dbReference>
<evidence type="ECO:0000256" key="7">
    <source>
        <dbReference type="ARBA" id="ARBA00022989"/>
    </source>
</evidence>
<keyword evidence="8 10" id="KW-0472">Membrane</keyword>
<reference evidence="13 14" key="1">
    <citation type="submission" date="2018-11" db="EMBL/GenBank/DDBJ databases">
        <title>Sequencing the genomes of 1000 actinobacteria strains.</title>
        <authorList>
            <person name="Klenk H.-P."/>
        </authorList>
    </citation>
    <scope>NUCLEOTIDE SEQUENCE [LARGE SCALE GENOMIC DNA]</scope>
    <source>
        <strain evidence="13 14">DSM 44254</strain>
    </source>
</reference>